<gene>
    <name evidence="2" type="ORF">H9874_01290</name>
</gene>
<dbReference type="Gene3D" id="1.10.3210.10">
    <property type="entry name" value="Hypothetical protein af1432"/>
    <property type="match status" value="1"/>
</dbReference>
<proteinExistence type="predicted"/>
<dbReference type="Proteomes" id="UP000824264">
    <property type="component" value="Unassembled WGS sequence"/>
</dbReference>
<dbReference type="Pfam" id="PF01966">
    <property type="entry name" value="HD"/>
    <property type="match status" value="1"/>
</dbReference>
<organism evidence="2 3">
    <name type="scientific">Candidatus Bilophila faecipullorum</name>
    <dbReference type="NCBI Taxonomy" id="2838482"/>
    <lineage>
        <taxon>Bacteria</taxon>
        <taxon>Pseudomonadati</taxon>
        <taxon>Thermodesulfobacteriota</taxon>
        <taxon>Desulfovibrionia</taxon>
        <taxon>Desulfovibrionales</taxon>
        <taxon>Desulfovibrionaceae</taxon>
        <taxon>Bilophila</taxon>
    </lineage>
</organism>
<reference evidence="2" key="1">
    <citation type="journal article" date="2021" name="PeerJ">
        <title>Extensive microbial diversity within the chicken gut microbiome revealed by metagenomics and culture.</title>
        <authorList>
            <person name="Gilroy R."/>
            <person name="Ravi A."/>
            <person name="Getino M."/>
            <person name="Pursley I."/>
            <person name="Horton D.L."/>
            <person name="Alikhan N.F."/>
            <person name="Baker D."/>
            <person name="Gharbi K."/>
            <person name="Hall N."/>
            <person name="Watson M."/>
            <person name="Adriaenssens E.M."/>
            <person name="Foster-Nyarko E."/>
            <person name="Jarju S."/>
            <person name="Secka A."/>
            <person name="Antonio M."/>
            <person name="Oren A."/>
            <person name="Chaudhuri R.R."/>
            <person name="La Ragione R."/>
            <person name="Hildebrand F."/>
            <person name="Pallen M.J."/>
        </authorList>
    </citation>
    <scope>NUCLEOTIDE SEQUENCE</scope>
    <source>
        <strain evidence="2">ChiSxjej5B17-1746</strain>
    </source>
</reference>
<accession>A0A9D1QXC3</accession>
<evidence type="ECO:0000313" key="3">
    <source>
        <dbReference type="Proteomes" id="UP000824264"/>
    </source>
</evidence>
<reference evidence="2" key="2">
    <citation type="submission" date="2021-04" db="EMBL/GenBank/DDBJ databases">
        <authorList>
            <person name="Gilroy R."/>
        </authorList>
    </citation>
    <scope>NUCLEOTIDE SEQUENCE</scope>
    <source>
        <strain evidence="2">ChiSxjej5B17-1746</strain>
    </source>
</reference>
<sequence>MSSNQPNEFAPKGLDIALHEARFETFAARYLAEHPEAMLHLKREHTYKVLGYARVLVDSETFTPEEGRAALLGALYHDVGRFPQYVRWRTFSDAQSENHARLSVRTLHRGCVLDDEPRSVRHAALTAIALHNRYRLPPGLRDSYLKVCHAVRDADKLDIMRIMAFHLTRPLPTGDVVLHVRDEPSLWTPAIASKVLHREVPSYTELKYVNDFRMLIGSWVHELHFATSRRLCATSGHIEAILEGLPPVEALVPVRASIMDTLYSYHSHHINNV</sequence>
<evidence type="ECO:0000259" key="1">
    <source>
        <dbReference type="Pfam" id="PF01966"/>
    </source>
</evidence>
<dbReference type="EMBL" id="DXGI01000044">
    <property type="protein sequence ID" value="HIW77766.1"/>
    <property type="molecule type" value="Genomic_DNA"/>
</dbReference>
<comment type="caution">
    <text evidence="2">The sequence shown here is derived from an EMBL/GenBank/DDBJ whole genome shotgun (WGS) entry which is preliminary data.</text>
</comment>
<dbReference type="InterPro" id="IPR003607">
    <property type="entry name" value="HD/PDEase_dom"/>
</dbReference>
<dbReference type="AlphaFoldDB" id="A0A9D1QXC3"/>
<name>A0A9D1QXC3_9BACT</name>
<dbReference type="SUPFAM" id="SSF109604">
    <property type="entry name" value="HD-domain/PDEase-like"/>
    <property type="match status" value="1"/>
</dbReference>
<dbReference type="InterPro" id="IPR006674">
    <property type="entry name" value="HD_domain"/>
</dbReference>
<protein>
    <submittedName>
        <fullName evidence="2">HD domain-containing protein</fullName>
    </submittedName>
</protein>
<feature type="domain" description="HD" evidence="1">
    <location>
        <begin position="44"/>
        <end position="159"/>
    </location>
</feature>
<evidence type="ECO:0000313" key="2">
    <source>
        <dbReference type="EMBL" id="HIW77766.1"/>
    </source>
</evidence>
<dbReference type="CDD" id="cd00077">
    <property type="entry name" value="HDc"/>
    <property type="match status" value="1"/>
</dbReference>